<dbReference type="InterPro" id="IPR030874">
    <property type="entry name" value="Cardiolipin_synth_Firmi"/>
</dbReference>
<dbReference type="EMBL" id="CP041372">
    <property type="protein sequence ID" value="QKS71215.1"/>
    <property type="molecule type" value="Genomic_DNA"/>
</dbReference>
<feature type="transmembrane region" description="Helical" evidence="13">
    <location>
        <begin position="7"/>
        <end position="29"/>
    </location>
</feature>
<dbReference type="GO" id="GO:0032049">
    <property type="term" value="P:cardiolipin biosynthetic process"/>
    <property type="evidence" value="ECO:0007669"/>
    <property type="project" value="UniProtKB-UniRule"/>
</dbReference>
<evidence type="ECO:0000256" key="6">
    <source>
        <dbReference type="ARBA" id="ARBA00022737"/>
    </source>
</evidence>
<evidence type="ECO:0000256" key="5">
    <source>
        <dbReference type="ARBA" id="ARBA00022692"/>
    </source>
</evidence>
<keyword evidence="8 13" id="KW-0443">Lipid metabolism</keyword>
<dbReference type="PANTHER" id="PTHR21248:SF22">
    <property type="entry name" value="PHOSPHOLIPASE D"/>
    <property type="match status" value="1"/>
</dbReference>
<evidence type="ECO:0000256" key="3">
    <source>
        <dbReference type="ARBA" id="ARBA00022516"/>
    </source>
</evidence>
<dbReference type="CDD" id="cd09112">
    <property type="entry name" value="PLDc_CLS_2"/>
    <property type="match status" value="1"/>
</dbReference>
<dbReference type="Proteomes" id="UP000318138">
    <property type="component" value="Chromosome"/>
</dbReference>
<keyword evidence="5 13" id="KW-0812">Transmembrane</keyword>
<dbReference type="HAMAP" id="MF_01916">
    <property type="entry name" value="Cardiolipin_synth_Cls"/>
    <property type="match status" value="1"/>
</dbReference>
<feature type="active site" evidence="13">
    <location>
        <position position="233"/>
    </location>
</feature>
<dbReference type="InterPro" id="IPR027379">
    <property type="entry name" value="CLS_N"/>
</dbReference>
<evidence type="ECO:0000313" key="16">
    <source>
        <dbReference type="EMBL" id="QKS71215.1"/>
    </source>
</evidence>
<keyword evidence="17" id="KW-1185">Reference proteome</keyword>
<keyword evidence="3 13" id="KW-0444">Lipid biosynthesis</keyword>
<keyword evidence="10 13" id="KW-0594">Phospholipid biosynthesis</keyword>
<feature type="active site" evidence="13">
    <location>
        <position position="412"/>
    </location>
</feature>
<feature type="domain" description="PLD phosphodiesterase" evidence="15">
    <location>
        <begin position="400"/>
        <end position="427"/>
    </location>
</feature>
<evidence type="ECO:0000256" key="8">
    <source>
        <dbReference type="ARBA" id="ARBA00023098"/>
    </source>
</evidence>
<keyword evidence="9 13" id="KW-0472">Membrane</keyword>
<dbReference type="KEGG" id="psua:FLK61_31380"/>
<sequence>MTFEFEIVSILLIILFLINILFAGIIIFIERKDASATWAWVLILFFIPFLGFLVYIFLGQNLTRRRLFDWEGIKKIGIMDIIAKQIQQVQNPSFSYHDENIDPYRDLIFMHLINNDAILTKDNHVEVFADGHDKFRQLLQDLEDAKDHIHMQYYIFRNDDLGQQIIQKLTQKAQEGVQVRILYDELGSRQLRRKHFKELTAAGGEVGVFFPSKLAPLNFRLNYRNHRKLTVIDGQHGYVGGFNVGDEYLGKSKKFGYWRDTHLRVSGNAVDPMQTRFILDWNQASKDHPIQYEARYFPMKNPSNGTATMQIVSSGPDSEWEQIKNGYMKMIMIAKESIYIQTPYFIPDQSLLDSLRVAALTGKDVRIMIPSMPDHPFVYWATLSHIGQLLKSGVKVYIYQKGFIHAKSIIIDRKMSSVGTANIDMRSFKLNFEVNAFIYDQEISERLSKDFENDMMISDRLTIEKYNTRPKMIRFKESISRLLSPIL</sequence>
<dbReference type="SMART" id="SM00155">
    <property type="entry name" value="PLDc"/>
    <property type="match status" value="2"/>
</dbReference>
<dbReference type="InterPro" id="IPR001736">
    <property type="entry name" value="PLipase_D/transphosphatidylase"/>
</dbReference>
<feature type="active site" evidence="13">
    <location>
        <position position="407"/>
    </location>
</feature>
<protein>
    <recommendedName>
        <fullName evidence="13 14">Cardiolipin synthase</fullName>
        <shortName evidence="13">CL synthase</shortName>
        <ecNumber evidence="13 14">2.7.8.-</ecNumber>
    </recommendedName>
</protein>
<keyword evidence="6" id="KW-0677">Repeat</keyword>
<evidence type="ECO:0000256" key="14">
    <source>
        <dbReference type="NCBIfam" id="TIGR04265"/>
    </source>
</evidence>
<feature type="active site" evidence="13">
    <location>
        <position position="226"/>
    </location>
</feature>
<comment type="catalytic activity">
    <reaction evidence="13">
        <text>2 a 1,2-diacyl-sn-glycero-3-phospho-(1'-sn-glycerol) = a cardiolipin + glycerol</text>
        <dbReference type="Rhea" id="RHEA:31451"/>
        <dbReference type="ChEBI" id="CHEBI:17754"/>
        <dbReference type="ChEBI" id="CHEBI:62237"/>
        <dbReference type="ChEBI" id="CHEBI:64716"/>
    </reaction>
</comment>
<dbReference type="InterPro" id="IPR022924">
    <property type="entry name" value="Cardiolipin_synthase"/>
</dbReference>
<dbReference type="FunFam" id="3.30.870.10:FF:000021">
    <property type="entry name" value="Cardiolipin synthase"/>
    <property type="match status" value="1"/>
</dbReference>
<evidence type="ECO:0000256" key="1">
    <source>
        <dbReference type="ARBA" id="ARBA00004651"/>
    </source>
</evidence>
<evidence type="ECO:0000256" key="9">
    <source>
        <dbReference type="ARBA" id="ARBA00023136"/>
    </source>
</evidence>
<feature type="active site" evidence="13">
    <location>
        <position position="228"/>
    </location>
</feature>
<dbReference type="NCBIfam" id="TIGR04265">
    <property type="entry name" value="bac_cardiolipin"/>
    <property type="match status" value="1"/>
</dbReference>
<dbReference type="InterPro" id="IPR025202">
    <property type="entry name" value="PLD-like_dom"/>
</dbReference>
<name>A0A859FG84_9BACI</name>
<evidence type="ECO:0000256" key="13">
    <source>
        <dbReference type="HAMAP-Rule" id="MF_01916"/>
    </source>
</evidence>
<comment type="similarity">
    <text evidence="13">Belongs to the phospholipase D family. Cardiolipin synthase subfamily.</text>
</comment>
<keyword evidence="11 13" id="KW-1208">Phospholipid metabolism</keyword>
<evidence type="ECO:0000256" key="2">
    <source>
        <dbReference type="ARBA" id="ARBA00022475"/>
    </source>
</evidence>
<keyword evidence="7 13" id="KW-1133">Transmembrane helix</keyword>
<dbReference type="GO" id="GO:0005886">
    <property type="term" value="C:plasma membrane"/>
    <property type="evidence" value="ECO:0007669"/>
    <property type="project" value="UniProtKB-SubCell"/>
</dbReference>
<feature type="transmembrane region" description="Helical" evidence="13">
    <location>
        <begin position="35"/>
        <end position="58"/>
    </location>
</feature>
<keyword evidence="4 13" id="KW-0808">Transferase</keyword>
<feature type="domain" description="PLD phosphodiesterase" evidence="15">
    <location>
        <begin position="221"/>
        <end position="248"/>
    </location>
</feature>
<dbReference type="EC" id="2.7.8.-" evidence="13 14"/>
<dbReference type="RefSeq" id="WP_176009251.1">
    <property type="nucleotide sequence ID" value="NZ_CP041372.2"/>
</dbReference>
<dbReference type="CDD" id="cd09110">
    <property type="entry name" value="PLDc_CLS_1"/>
    <property type="match status" value="1"/>
</dbReference>
<gene>
    <name evidence="16" type="primary">cls</name>
    <name evidence="16" type="ORF">FLK61_31380</name>
</gene>
<comment type="function">
    <text evidence="12 13">Catalyzes the reversible phosphatidyl group transfer from one phosphatidylglycerol molecule to another to form cardiolipin (CL) (diphosphatidylglycerol) and glycerol.</text>
</comment>
<evidence type="ECO:0000259" key="15">
    <source>
        <dbReference type="SMART" id="SM00155"/>
    </source>
</evidence>
<organism evidence="16 17">
    <name type="scientific">Paenalkalicoccus suaedae</name>
    <dbReference type="NCBI Taxonomy" id="2592382"/>
    <lineage>
        <taxon>Bacteria</taxon>
        <taxon>Bacillati</taxon>
        <taxon>Bacillota</taxon>
        <taxon>Bacilli</taxon>
        <taxon>Bacillales</taxon>
        <taxon>Bacillaceae</taxon>
        <taxon>Paenalkalicoccus</taxon>
    </lineage>
</organism>
<evidence type="ECO:0000256" key="12">
    <source>
        <dbReference type="ARBA" id="ARBA00057569"/>
    </source>
</evidence>
<dbReference type="GO" id="GO:0008808">
    <property type="term" value="F:cardiolipin synthase activity"/>
    <property type="evidence" value="ECO:0007669"/>
    <property type="project" value="UniProtKB-UniRule"/>
</dbReference>
<keyword evidence="2 13" id="KW-1003">Cell membrane</keyword>
<accession>A0A859FG84</accession>
<evidence type="ECO:0000256" key="4">
    <source>
        <dbReference type="ARBA" id="ARBA00022679"/>
    </source>
</evidence>
<proteinExistence type="inferred from homology"/>
<dbReference type="Pfam" id="PF13396">
    <property type="entry name" value="PLDc_N"/>
    <property type="match status" value="1"/>
</dbReference>
<evidence type="ECO:0000256" key="7">
    <source>
        <dbReference type="ARBA" id="ARBA00022989"/>
    </source>
</evidence>
<dbReference type="Gene3D" id="3.30.870.10">
    <property type="entry name" value="Endonuclease Chain A"/>
    <property type="match status" value="2"/>
</dbReference>
<dbReference type="SUPFAM" id="SSF56024">
    <property type="entry name" value="Phospholipase D/nuclease"/>
    <property type="match status" value="2"/>
</dbReference>
<comment type="subcellular location">
    <subcellularLocation>
        <location evidence="1 13">Cell membrane</location>
        <topology evidence="1 13">Multi-pass membrane protein</topology>
    </subcellularLocation>
</comment>
<dbReference type="FunFam" id="3.30.870.10:FF:000014">
    <property type="entry name" value="Cardiolipin synthase"/>
    <property type="match status" value="1"/>
</dbReference>
<reference evidence="17" key="1">
    <citation type="submission" date="2019-07" db="EMBL/GenBank/DDBJ databases">
        <title>Bacillus alkalisoli sp. nov. isolated from saline soil.</title>
        <authorList>
            <person name="Sun J.-Q."/>
            <person name="Xu L."/>
        </authorList>
    </citation>
    <scope>NUCLEOTIDE SEQUENCE [LARGE SCALE GENOMIC DNA]</scope>
    <source>
        <strain evidence="17">M4U3P1</strain>
    </source>
</reference>
<evidence type="ECO:0000256" key="10">
    <source>
        <dbReference type="ARBA" id="ARBA00023209"/>
    </source>
</evidence>
<dbReference type="Pfam" id="PF13091">
    <property type="entry name" value="PLDc_2"/>
    <property type="match status" value="2"/>
</dbReference>
<feature type="active site" evidence="13">
    <location>
        <position position="405"/>
    </location>
</feature>
<evidence type="ECO:0000313" key="17">
    <source>
        <dbReference type="Proteomes" id="UP000318138"/>
    </source>
</evidence>
<dbReference type="AlphaFoldDB" id="A0A859FG84"/>
<dbReference type="PANTHER" id="PTHR21248">
    <property type="entry name" value="CARDIOLIPIN SYNTHASE"/>
    <property type="match status" value="1"/>
</dbReference>
<evidence type="ECO:0000256" key="11">
    <source>
        <dbReference type="ARBA" id="ARBA00023264"/>
    </source>
</evidence>